<dbReference type="InterPro" id="IPR019933">
    <property type="entry name" value="DivIVA_domain"/>
</dbReference>
<evidence type="ECO:0000256" key="1">
    <source>
        <dbReference type="ARBA" id="ARBA00004496"/>
    </source>
</evidence>
<evidence type="ECO:0000256" key="5">
    <source>
        <dbReference type="ARBA" id="ARBA00022618"/>
    </source>
</evidence>
<feature type="region of interest" description="Disordered" evidence="10">
    <location>
        <begin position="51"/>
        <end position="184"/>
    </location>
</feature>
<sequence length="290" mass="30714">MALTPEDVVNKRFQPTKFREGYDQDEVDDFLDEVVVELRRLNQENDELRQRLATYETGTGQGGAGIRPATASDAATASTPVETTTGTDASASDVPDGQPTDTQADADTQATDTQADAGTDHAVEGDQSSAIASTPSGTDVTDTDVTGTDASDADVTGTDVTDADTAVPATSAAPVTASASTGTTPAADNAAGLLAMAQRIHDEYVNSGIEQRDSIIAEAQSRADAMISDAEEKRSRTLNELAEQKSALENQVEQLRGFERDYRSRLKEYIESQLRDLETTGSIEQPSDTV</sequence>
<gene>
    <name evidence="11" type="ORF">GCM10011512_21860</name>
</gene>
<accession>A0ABQ1PCE3</accession>
<comment type="similarity">
    <text evidence="2">Belongs to the DivIVA family.</text>
</comment>
<evidence type="ECO:0000256" key="3">
    <source>
        <dbReference type="ARBA" id="ARBA00018787"/>
    </source>
</evidence>
<evidence type="ECO:0000256" key="9">
    <source>
        <dbReference type="SAM" id="Coils"/>
    </source>
</evidence>
<evidence type="ECO:0000256" key="4">
    <source>
        <dbReference type="ARBA" id="ARBA00022490"/>
    </source>
</evidence>
<dbReference type="EMBL" id="BMJI01000014">
    <property type="protein sequence ID" value="GGC94479.1"/>
    <property type="molecule type" value="Genomic_DNA"/>
</dbReference>
<organism evidence="11 12">
    <name type="scientific">Tersicoccus solisilvae</name>
    <dbReference type="NCBI Taxonomy" id="1882339"/>
    <lineage>
        <taxon>Bacteria</taxon>
        <taxon>Bacillati</taxon>
        <taxon>Actinomycetota</taxon>
        <taxon>Actinomycetes</taxon>
        <taxon>Micrococcales</taxon>
        <taxon>Micrococcaceae</taxon>
        <taxon>Tersicoccus</taxon>
    </lineage>
</organism>
<feature type="compositionally biased region" description="Low complexity" evidence="10">
    <location>
        <begin position="100"/>
        <end position="117"/>
    </location>
</feature>
<reference evidence="12" key="1">
    <citation type="journal article" date="2019" name="Int. J. Syst. Evol. Microbiol.">
        <title>The Global Catalogue of Microorganisms (GCM) 10K type strain sequencing project: providing services to taxonomists for standard genome sequencing and annotation.</title>
        <authorList>
            <consortium name="The Broad Institute Genomics Platform"/>
            <consortium name="The Broad Institute Genome Sequencing Center for Infectious Disease"/>
            <person name="Wu L."/>
            <person name="Ma J."/>
        </authorList>
    </citation>
    <scope>NUCLEOTIDE SEQUENCE [LARGE SCALE GENOMIC DNA]</scope>
    <source>
        <strain evidence="12">CGMCC 1.15480</strain>
    </source>
</reference>
<feature type="compositionally biased region" description="Polar residues" evidence="10">
    <location>
        <begin position="80"/>
        <end position="90"/>
    </location>
</feature>
<feature type="compositionally biased region" description="Low complexity" evidence="10">
    <location>
        <begin position="133"/>
        <end position="184"/>
    </location>
</feature>
<protein>
    <recommendedName>
        <fullName evidence="3">Cell wall synthesis protein Wag31</fullName>
    </recommendedName>
    <alternativeName>
        <fullName evidence="8">Antigen 84</fullName>
    </alternativeName>
</protein>
<dbReference type="Gene3D" id="6.10.250.660">
    <property type="match status" value="1"/>
</dbReference>
<evidence type="ECO:0000256" key="7">
    <source>
        <dbReference type="ARBA" id="ARBA00023306"/>
    </source>
</evidence>
<keyword evidence="12" id="KW-1185">Reference proteome</keyword>
<dbReference type="PANTHER" id="PTHR35794:SF2">
    <property type="entry name" value="CELL DIVISION PROTEIN DIVIVA"/>
    <property type="match status" value="1"/>
</dbReference>
<keyword evidence="4" id="KW-0963">Cytoplasm</keyword>
<evidence type="ECO:0000313" key="11">
    <source>
        <dbReference type="EMBL" id="GGC94479.1"/>
    </source>
</evidence>
<evidence type="ECO:0000256" key="10">
    <source>
        <dbReference type="SAM" id="MobiDB-lite"/>
    </source>
</evidence>
<dbReference type="Proteomes" id="UP000597761">
    <property type="component" value="Unassembled WGS sequence"/>
</dbReference>
<dbReference type="Pfam" id="PF05103">
    <property type="entry name" value="DivIVA"/>
    <property type="match status" value="1"/>
</dbReference>
<feature type="coiled-coil region" evidence="9">
    <location>
        <begin position="216"/>
        <end position="261"/>
    </location>
</feature>
<feature type="compositionally biased region" description="Low complexity" evidence="10">
    <location>
        <begin position="69"/>
        <end position="79"/>
    </location>
</feature>
<dbReference type="InterPro" id="IPR007793">
    <property type="entry name" value="DivIVA_fam"/>
</dbReference>
<keyword evidence="6 9" id="KW-0175">Coiled coil</keyword>
<evidence type="ECO:0000256" key="6">
    <source>
        <dbReference type="ARBA" id="ARBA00023054"/>
    </source>
</evidence>
<name>A0ABQ1PCE3_9MICC</name>
<proteinExistence type="inferred from homology"/>
<evidence type="ECO:0000256" key="2">
    <source>
        <dbReference type="ARBA" id="ARBA00009008"/>
    </source>
</evidence>
<evidence type="ECO:0000256" key="8">
    <source>
        <dbReference type="ARBA" id="ARBA00031737"/>
    </source>
</evidence>
<comment type="caution">
    <text evidence="11">The sequence shown here is derived from an EMBL/GenBank/DDBJ whole genome shotgun (WGS) entry which is preliminary data.</text>
</comment>
<dbReference type="GO" id="GO:0051301">
    <property type="term" value="P:cell division"/>
    <property type="evidence" value="ECO:0007669"/>
    <property type="project" value="UniProtKB-KW"/>
</dbReference>
<dbReference type="RefSeq" id="WP_188668448.1">
    <property type="nucleotide sequence ID" value="NZ_BMJI01000014.1"/>
</dbReference>
<dbReference type="NCBIfam" id="TIGR03544">
    <property type="entry name" value="DivI1A_domain"/>
    <property type="match status" value="1"/>
</dbReference>
<evidence type="ECO:0000313" key="12">
    <source>
        <dbReference type="Proteomes" id="UP000597761"/>
    </source>
</evidence>
<comment type="subcellular location">
    <subcellularLocation>
        <location evidence="1">Cytoplasm</location>
    </subcellularLocation>
</comment>
<keyword evidence="5 11" id="KW-0132">Cell division</keyword>
<dbReference type="PANTHER" id="PTHR35794">
    <property type="entry name" value="CELL DIVISION PROTEIN DIVIVA"/>
    <property type="match status" value="1"/>
</dbReference>
<keyword evidence="7" id="KW-0131">Cell cycle</keyword>